<dbReference type="PANTHER" id="PTHR24171">
    <property type="entry name" value="ANKYRIN REPEAT DOMAIN-CONTAINING PROTEIN 39-RELATED"/>
    <property type="match status" value="1"/>
</dbReference>
<dbReference type="SUPFAM" id="SSF57850">
    <property type="entry name" value="RING/U-box"/>
    <property type="match status" value="1"/>
</dbReference>
<accession>A0AAN5CFS5</accession>
<dbReference type="GO" id="GO:0008270">
    <property type="term" value="F:zinc ion binding"/>
    <property type="evidence" value="ECO:0007669"/>
    <property type="project" value="UniProtKB-KW"/>
</dbReference>
<dbReference type="Proteomes" id="UP001328107">
    <property type="component" value="Unassembled WGS sequence"/>
</dbReference>
<comment type="caution">
    <text evidence="10">The sequence shown here is derived from an EMBL/GenBank/DDBJ whole genome shotgun (WGS) entry which is preliminary data.</text>
</comment>
<feature type="non-terminal residue" evidence="10">
    <location>
        <position position="1"/>
    </location>
</feature>
<evidence type="ECO:0000256" key="7">
    <source>
        <dbReference type="SAM" id="MobiDB-lite"/>
    </source>
</evidence>
<name>A0AAN5CFS5_9BILA</name>
<evidence type="ECO:0000256" key="5">
    <source>
        <dbReference type="ARBA" id="ARBA00023043"/>
    </source>
</evidence>
<protein>
    <recommendedName>
        <fullName evidence="12">BRCA1-associated RING domain protein 1</fullName>
    </recommendedName>
</protein>
<evidence type="ECO:0000256" key="4">
    <source>
        <dbReference type="ARBA" id="ARBA00022833"/>
    </source>
</evidence>
<evidence type="ECO:0000313" key="11">
    <source>
        <dbReference type="Proteomes" id="UP001328107"/>
    </source>
</evidence>
<keyword evidence="3 6" id="KW-0863">Zinc-finger</keyword>
<evidence type="ECO:0000256" key="2">
    <source>
        <dbReference type="ARBA" id="ARBA00022737"/>
    </source>
</evidence>
<dbReference type="PROSITE" id="PS00518">
    <property type="entry name" value="ZF_RING_1"/>
    <property type="match status" value="1"/>
</dbReference>
<dbReference type="Gene3D" id="3.40.50.10190">
    <property type="entry name" value="BRCT domain"/>
    <property type="match status" value="1"/>
</dbReference>
<evidence type="ECO:0000259" key="9">
    <source>
        <dbReference type="PROSITE" id="PS50172"/>
    </source>
</evidence>
<feature type="compositionally biased region" description="Basic and acidic residues" evidence="7">
    <location>
        <begin position="299"/>
        <end position="326"/>
    </location>
</feature>
<dbReference type="Pfam" id="PF12796">
    <property type="entry name" value="Ank_2"/>
    <property type="match status" value="1"/>
</dbReference>
<feature type="compositionally biased region" description="Basic and acidic residues" evidence="7">
    <location>
        <begin position="267"/>
        <end position="278"/>
    </location>
</feature>
<dbReference type="InterPro" id="IPR002110">
    <property type="entry name" value="Ankyrin_rpt"/>
</dbReference>
<dbReference type="InterPro" id="IPR001357">
    <property type="entry name" value="BRCT_dom"/>
</dbReference>
<dbReference type="PANTHER" id="PTHR24171:SF8">
    <property type="entry name" value="BRCA1-ASSOCIATED RING DOMAIN PROTEIN 1"/>
    <property type="match status" value="1"/>
</dbReference>
<dbReference type="SMART" id="SM00248">
    <property type="entry name" value="ANK"/>
    <property type="match status" value="3"/>
</dbReference>
<keyword evidence="1" id="KW-0479">Metal-binding</keyword>
<dbReference type="GO" id="GO:0031436">
    <property type="term" value="C:BRCA1-BARD1 complex"/>
    <property type="evidence" value="ECO:0007669"/>
    <property type="project" value="TreeGrafter"/>
</dbReference>
<keyword evidence="2" id="KW-0677">Repeat</keyword>
<dbReference type="SUPFAM" id="SSF52113">
    <property type="entry name" value="BRCT domain"/>
    <property type="match status" value="1"/>
</dbReference>
<dbReference type="InterPro" id="IPR017907">
    <property type="entry name" value="Znf_RING_CS"/>
</dbReference>
<evidence type="ECO:0000313" key="10">
    <source>
        <dbReference type="EMBL" id="GMR42227.1"/>
    </source>
</evidence>
<feature type="region of interest" description="Disordered" evidence="7">
    <location>
        <begin position="299"/>
        <end position="333"/>
    </location>
</feature>
<feature type="region of interest" description="Disordered" evidence="7">
    <location>
        <begin position="243"/>
        <end position="283"/>
    </location>
</feature>
<evidence type="ECO:0000256" key="6">
    <source>
        <dbReference type="PROSITE-ProRule" id="PRU00175"/>
    </source>
</evidence>
<evidence type="ECO:0000256" key="1">
    <source>
        <dbReference type="ARBA" id="ARBA00022723"/>
    </source>
</evidence>
<sequence>FSRYLKYRISADINYFYSTERMFETTIVAAELFSNTLKCSNCQKVNDSLQMCGESCKHPFCWDCINLFMQSDTFVLCPLCKLPLDMRRPSNCYLFNNLSALLSDLRAALTKYSHMAAIGSAETQHLLTALQKPVERGIDDFCSQQVCADLPTTSASRDNFEAVPEYDSLIERSMGKDDNFFIETAGLVNIGKPVDHSTQKDVPDLFASQAVPEWNPSKEISRTLPLTSKVKSVPKEWIDESLERRSGGSLKRSATDVLTRRSSGRLSNEKAKEKKETPKSLNSSFLFDEEDDMILDISMRKHEMKRDKRESSAGRNTAERKKSDVHPKKKSLGGKKGERVLINAVILGNEKKLKEALESGCDPNERDPDGLTAVYMAAERNMADICIALIESGAVVNAYCGDLCRTALHAAALFDAKETAKVLISKGGSRRAKDLKGATPEMLAATEEIKLLITRHSSVPLQIVFPPRKSLLLFLHDGIDPKVRRMAGSNYDVVNSMGEANTLVVEGEMGRTTLSVQILEGIARGLTIVTEDWLSVGGDERDLEVKSIKNGDECEYEGGCIASRKNAQKMMPPLFYGTSFYFCHSKYGGISKNEYIEIIKAGGGKILTREPVPTLEELSPFHARQLSSYFVLFNPRIQVSQKLLSNERLNLVSYNWLQESLARFELIQPY</sequence>
<proteinExistence type="predicted"/>
<evidence type="ECO:0000259" key="8">
    <source>
        <dbReference type="PROSITE" id="PS50089"/>
    </source>
</evidence>
<dbReference type="AlphaFoldDB" id="A0AAN5CFS5"/>
<dbReference type="EMBL" id="BTRK01000003">
    <property type="protein sequence ID" value="GMR42227.1"/>
    <property type="molecule type" value="Genomic_DNA"/>
</dbReference>
<dbReference type="GO" id="GO:0085020">
    <property type="term" value="P:protein K6-linked ubiquitination"/>
    <property type="evidence" value="ECO:0007669"/>
    <property type="project" value="TreeGrafter"/>
</dbReference>
<keyword evidence="5" id="KW-0040">ANK repeat</keyword>
<dbReference type="Gene3D" id="1.25.40.20">
    <property type="entry name" value="Ankyrin repeat-containing domain"/>
    <property type="match status" value="1"/>
</dbReference>
<reference evidence="11" key="1">
    <citation type="submission" date="2022-10" db="EMBL/GenBank/DDBJ databases">
        <title>Genome assembly of Pristionchus species.</title>
        <authorList>
            <person name="Yoshida K."/>
            <person name="Sommer R.J."/>
        </authorList>
    </citation>
    <scope>NUCLEOTIDE SEQUENCE [LARGE SCALE GENOMIC DNA]</scope>
    <source>
        <strain evidence="11">RS5460</strain>
    </source>
</reference>
<dbReference type="PROSITE" id="PS50172">
    <property type="entry name" value="BRCT"/>
    <property type="match status" value="1"/>
</dbReference>
<feature type="domain" description="BRCT" evidence="9">
    <location>
        <begin position="570"/>
        <end position="670"/>
    </location>
</feature>
<dbReference type="PROSITE" id="PS50089">
    <property type="entry name" value="ZF_RING_2"/>
    <property type="match status" value="1"/>
</dbReference>
<organism evidence="10 11">
    <name type="scientific">Pristionchus mayeri</name>
    <dbReference type="NCBI Taxonomy" id="1317129"/>
    <lineage>
        <taxon>Eukaryota</taxon>
        <taxon>Metazoa</taxon>
        <taxon>Ecdysozoa</taxon>
        <taxon>Nematoda</taxon>
        <taxon>Chromadorea</taxon>
        <taxon>Rhabditida</taxon>
        <taxon>Rhabditina</taxon>
        <taxon>Diplogasteromorpha</taxon>
        <taxon>Diplogasteroidea</taxon>
        <taxon>Neodiplogasteridae</taxon>
        <taxon>Pristionchus</taxon>
    </lineage>
</organism>
<dbReference type="InterPro" id="IPR001841">
    <property type="entry name" value="Znf_RING"/>
</dbReference>
<dbReference type="GO" id="GO:0004842">
    <property type="term" value="F:ubiquitin-protein transferase activity"/>
    <property type="evidence" value="ECO:0007669"/>
    <property type="project" value="TreeGrafter"/>
</dbReference>
<dbReference type="SUPFAM" id="SSF48403">
    <property type="entry name" value="Ankyrin repeat"/>
    <property type="match status" value="1"/>
</dbReference>
<dbReference type="InterPro" id="IPR036770">
    <property type="entry name" value="Ankyrin_rpt-contain_sf"/>
</dbReference>
<evidence type="ECO:0000256" key="3">
    <source>
        <dbReference type="ARBA" id="ARBA00022771"/>
    </source>
</evidence>
<dbReference type="Gene3D" id="3.30.40.10">
    <property type="entry name" value="Zinc/RING finger domain, C3HC4 (zinc finger)"/>
    <property type="match status" value="1"/>
</dbReference>
<evidence type="ECO:0008006" key="12">
    <source>
        <dbReference type="Google" id="ProtNLM"/>
    </source>
</evidence>
<keyword evidence="11" id="KW-1185">Reference proteome</keyword>
<keyword evidence="4" id="KW-0862">Zinc</keyword>
<feature type="domain" description="RING-type" evidence="8">
    <location>
        <begin position="39"/>
        <end position="81"/>
    </location>
</feature>
<gene>
    <name evidence="10" type="ORF">PMAYCL1PPCAC_12422</name>
</gene>
<dbReference type="InterPro" id="IPR036420">
    <property type="entry name" value="BRCT_dom_sf"/>
</dbReference>
<dbReference type="GO" id="GO:0070531">
    <property type="term" value="C:BRCA1-A complex"/>
    <property type="evidence" value="ECO:0007669"/>
    <property type="project" value="TreeGrafter"/>
</dbReference>
<dbReference type="InterPro" id="IPR013083">
    <property type="entry name" value="Znf_RING/FYVE/PHD"/>
</dbReference>